<dbReference type="PANTHER" id="PTHR18952:SF265">
    <property type="entry name" value="CARBONIC ANHYDRASE"/>
    <property type="match status" value="1"/>
</dbReference>
<accession>A0ABP1PLE4</accession>
<dbReference type="PROSITE" id="PS51144">
    <property type="entry name" value="ALPHA_CA_2"/>
    <property type="match status" value="1"/>
</dbReference>
<evidence type="ECO:0000256" key="3">
    <source>
        <dbReference type="ARBA" id="ARBA00022723"/>
    </source>
</evidence>
<evidence type="ECO:0000256" key="7">
    <source>
        <dbReference type="SAM" id="MobiDB-lite"/>
    </source>
</evidence>
<feature type="signal peptide" evidence="8">
    <location>
        <begin position="1"/>
        <end position="22"/>
    </location>
</feature>
<organism evidence="10 11">
    <name type="scientific">Orchesella dallaii</name>
    <dbReference type="NCBI Taxonomy" id="48710"/>
    <lineage>
        <taxon>Eukaryota</taxon>
        <taxon>Metazoa</taxon>
        <taxon>Ecdysozoa</taxon>
        <taxon>Arthropoda</taxon>
        <taxon>Hexapoda</taxon>
        <taxon>Collembola</taxon>
        <taxon>Entomobryomorpha</taxon>
        <taxon>Entomobryoidea</taxon>
        <taxon>Orchesellidae</taxon>
        <taxon>Orchesellinae</taxon>
        <taxon>Orchesella</taxon>
    </lineage>
</organism>
<dbReference type="PANTHER" id="PTHR18952">
    <property type="entry name" value="CARBONIC ANHYDRASE"/>
    <property type="match status" value="1"/>
</dbReference>
<dbReference type="EC" id="4.2.1.1" evidence="2"/>
<dbReference type="Proteomes" id="UP001642540">
    <property type="component" value="Unassembled WGS sequence"/>
</dbReference>
<keyword evidence="11" id="KW-1185">Reference proteome</keyword>
<comment type="catalytic activity">
    <reaction evidence="6">
        <text>hydrogencarbonate + H(+) = CO2 + H2O</text>
        <dbReference type="Rhea" id="RHEA:10748"/>
        <dbReference type="ChEBI" id="CHEBI:15377"/>
        <dbReference type="ChEBI" id="CHEBI:15378"/>
        <dbReference type="ChEBI" id="CHEBI:16526"/>
        <dbReference type="ChEBI" id="CHEBI:17544"/>
        <dbReference type="EC" id="4.2.1.1"/>
    </reaction>
</comment>
<comment type="similarity">
    <text evidence="1">Belongs to the alpha-carbonic anhydrase family.</text>
</comment>
<feature type="compositionally biased region" description="Basic and acidic residues" evidence="7">
    <location>
        <begin position="278"/>
        <end position="293"/>
    </location>
</feature>
<evidence type="ECO:0000313" key="10">
    <source>
        <dbReference type="EMBL" id="CAL8068444.1"/>
    </source>
</evidence>
<dbReference type="CDD" id="cd00326">
    <property type="entry name" value="alpha_CA"/>
    <property type="match status" value="1"/>
</dbReference>
<protein>
    <recommendedName>
        <fullName evidence="2">carbonic anhydrase</fullName>
        <ecNumber evidence="2">4.2.1.1</ecNumber>
    </recommendedName>
</protein>
<keyword evidence="5" id="KW-0456">Lyase</keyword>
<reference evidence="10 11" key="1">
    <citation type="submission" date="2024-08" db="EMBL/GenBank/DDBJ databases">
        <authorList>
            <person name="Cucini C."/>
            <person name="Frati F."/>
        </authorList>
    </citation>
    <scope>NUCLEOTIDE SEQUENCE [LARGE SCALE GENOMIC DNA]</scope>
</reference>
<dbReference type="InterPro" id="IPR023561">
    <property type="entry name" value="Carbonic_anhydrase_a-class"/>
</dbReference>
<evidence type="ECO:0000256" key="6">
    <source>
        <dbReference type="ARBA" id="ARBA00048348"/>
    </source>
</evidence>
<dbReference type="InterPro" id="IPR001148">
    <property type="entry name" value="CA_dom"/>
</dbReference>
<proteinExistence type="inferred from homology"/>
<evidence type="ECO:0000259" key="9">
    <source>
        <dbReference type="PROSITE" id="PS51144"/>
    </source>
</evidence>
<keyword evidence="3" id="KW-0479">Metal-binding</keyword>
<evidence type="ECO:0000256" key="1">
    <source>
        <dbReference type="ARBA" id="ARBA00010718"/>
    </source>
</evidence>
<dbReference type="InterPro" id="IPR036398">
    <property type="entry name" value="CA_dom_sf"/>
</dbReference>
<feature type="domain" description="Alpha-carbonic anhydrase" evidence="9">
    <location>
        <begin position="22"/>
        <end position="307"/>
    </location>
</feature>
<comment type="caution">
    <text evidence="10">The sequence shown here is derived from an EMBL/GenBank/DDBJ whole genome shotgun (WGS) entry which is preliminary data.</text>
</comment>
<evidence type="ECO:0000256" key="2">
    <source>
        <dbReference type="ARBA" id="ARBA00012925"/>
    </source>
</evidence>
<keyword evidence="8" id="KW-0732">Signal</keyword>
<feature type="chain" id="PRO_5047086333" description="carbonic anhydrase" evidence="8">
    <location>
        <begin position="23"/>
        <end position="309"/>
    </location>
</feature>
<evidence type="ECO:0000256" key="5">
    <source>
        <dbReference type="ARBA" id="ARBA00023239"/>
    </source>
</evidence>
<name>A0ABP1PLE4_9HEXA</name>
<evidence type="ECO:0000313" key="11">
    <source>
        <dbReference type="Proteomes" id="UP001642540"/>
    </source>
</evidence>
<gene>
    <name evidence="10" type="ORF">ODALV1_LOCUS275</name>
</gene>
<keyword evidence="4" id="KW-0862">Zinc</keyword>
<dbReference type="SMART" id="SM01057">
    <property type="entry name" value="Carb_anhydrase"/>
    <property type="match status" value="1"/>
</dbReference>
<evidence type="ECO:0000256" key="8">
    <source>
        <dbReference type="SAM" id="SignalP"/>
    </source>
</evidence>
<feature type="region of interest" description="Disordered" evidence="7">
    <location>
        <begin position="278"/>
        <end position="297"/>
    </location>
</feature>
<dbReference type="EMBL" id="CAXLJM020000001">
    <property type="protein sequence ID" value="CAL8068444.1"/>
    <property type="molecule type" value="Genomic_DNA"/>
</dbReference>
<sequence length="309" mass="33418">MFSQKYLGAAALLALIASPALSQFCYRDSEGCGPSTSAWGGACQTGTRQSPINLPLFPLKGFLSAPAIKLNLENYKGPSFRLQNNGHSIAVDFVDQGGPSSTPRQFPDPIDHSIVREYTFAGAHFHWGPSNKNGSEHCIAGVCGQMELHLVHYQTKYGSQAAAVASGDPEALSVVGVMIVKSGVISALTAAGVKSDALAPIVRHLSEVEEPDHSKFLIVNEPLDFTSLLRDTGLVKLPVQVYTYKGSLTTPGCNEQVNWYVMRRPALTTNADVESFREMPKNEEGRSLDDNHRPLQPLNGRQVKLSVVV</sequence>
<dbReference type="SUPFAM" id="SSF51069">
    <property type="entry name" value="Carbonic anhydrase"/>
    <property type="match status" value="1"/>
</dbReference>
<dbReference type="Gene3D" id="3.10.200.10">
    <property type="entry name" value="Alpha carbonic anhydrase"/>
    <property type="match status" value="1"/>
</dbReference>
<dbReference type="Pfam" id="PF00194">
    <property type="entry name" value="Carb_anhydrase"/>
    <property type="match status" value="1"/>
</dbReference>
<evidence type="ECO:0000256" key="4">
    <source>
        <dbReference type="ARBA" id="ARBA00022833"/>
    </source>
</evidence>